<dbReference type="InterPro" id="IPR057203">
    <property type="entry name" value="DUF7881"/>
</dbReference>
<feature type="domain" description="HNH nuclease" evidence="1">
    <location>
        <begin position="116"/>
        <end position="194"/>
    </location>
</feature>
<dbReference type="OrthoDB" id="2142759at2759"/>
<evidence type="ECO:0000313" key="4">
    <source>
        <dbReference type="Proteomes" id="UP000244722"/>
    </source>
</evidence>
<gene>
    <name evidence="3" type="ORF">B9Z19DRAFT_1032931</name>
</gene>
<dbReference type="Pfam" id="PF25324">
    <property type="entry name" value="DUF7881"/>
    <property type="match status" value="1"/>
</dbReference>
<dbReference type="EMBL" id="NESQ01000292">
    <property type="protein sequence ID" value="PUU74563.1"/>
    <property type="molecule type" value="Genomic_DNA"/>
</dbReference>
<proteinExistence type="predicted"/>
<dbReference type="AlphaFoldDB" id="A0A2T6ZGE4"/>
<keyword evidence="4" id="KW-1185">Reference proteome</keyword>
<comment type="caution">
    <text evidence="3">The sequence shown here is derived from an EMBL/GenBank/DDBJ whole genome shotgun (WGS) entry which is preliminary data.</text>
</comment>
<protein>
    <submittedName>
        <fullName evidence="3">Uncharacterized protein</fullName>
    </submittedName>
</protein>
<name>A0A2T6ZGE4_TUBBO</name>
<accession>A0A2T6ZGE4</accession>
<evidence type="ECO:0000259" key="2">
    <source>
        <dbReference type="Pfam" id="PF25324"/>
    </source>
</evidence>
<dbReference type="Pfam" id="PF13391">
    <property type="entry name" value="HNH_2"/>
    <property type="match status" value="1"/>
</dbReference>
<organism evidence="3 4">
    <name type="scientific">Tuber borchii</name>
    <name type="common">White truffle</name>
    <dbReference type="NCBI Taxonomy" id="42251"/>
    <lineage>
        <taxon>Eukaryota</taxon>
        <taxon>Fungi</taxon>
        <taxon>Dikarya</taxon>
        <taxon>Ascomycota</taxon>
        <taxon>Pezizomycotina</taxon>
        <taxon>Pezizomycetes</taxon>
        <taxon>Pezizales</taxon>
        <taxon>Tuberaceae</taxon>
        <taxon>Tuber</taxon>
    </lineage>
</organism>
<sequence>MPPANRAAGRDTFIYDSNHRDTLLGGLWTAEGFTNANLYCMVEIICLFTDTFDLRNNNEQLVERDEKPLQPGNYFIVSNGSITLTEEAPLLRALSLQSGTRMASFRDAIRERDRRCVITGRPVLQPELGIWICYEAAHIFPLAYEDHWNKSNYSRWITVPPPNESDGSIHSVQNGMLLSADMHALFDAYGVAINPDDNYKIMCFARETTWFNIAGRHLDQTFLENPLRPVDELLRWHFRQAVLVNVKGLGEPYLENDFPPGSDIMTEIMSGPRAEERMEFELFSRFNAMRSCA</sequence>
<dbReference type="STRING" id="42251.A0A2T6ZGE4"/>
<feature type="domain" description="DUF7881" evidence="2">
    <location>
        <begin position="9"/>
        <end position="83"/>
    </location>
</feature>
<evidence type="ECO:0000259" key="1">
    <source>
        <dbReference type="Pfam" id="PF13391"/>
    </source>
</evidence>
<dbReference type="Proteomes" id="UP000244722">
    <property type="component" value="Unassembled WGS sequence"/>
</dbReference>
<reference evidence="3 4" key="1">
    <citation type="submission" date="2017-04" db="EMBL/GenBank/DDBJ databases">
        <title>Draft genome sequence of Tuber borchii Vittad., a whitish edible truffle.</title>
        <authorList>
            <consortium name="DOE Joint Genome Institute"/>
            <person name="Murat C."/>
            <person name="Kuo A."/>
            <person name="Barry K.W."/>
            <person name="Clum A."/>
            <person name="Dockter R.B."/>
            <person name="Fauchery L."/>
            <person name="Iotti M."/>
            <person name="Kohler A."/>
            <person name="Labutti K."/>
            <person name="Lindquist E.A."/>
            <person name="Lipzen A."/>
            <person name="Ohm R.A."/>
            <person name="Wang M."/>
            <person name="Grigoriev I.V."/>
            <person name="Zambonelli A."/>
            <person name="Martin F.M."/>
        </authorList>
    </citation>
    <scope>NUCLEOTIDE SEQUENCE [LARGE SCALE GENOMIC DNA]</scope>
    <source>
        <strain evidence="3 4">Tbo3840</strain>
    </source>
</reference>
<dbReference type="InterPro" id="IPR003615">
    <property type="entry name" value="HNH_nuc"/>
</dbReference>
<evidence type="ECO:0000313" key="3">
    <source>
        <dbReference type="EMBL" id="PUU74563.1"/>
    </source>
</evidence>